<dbReference type="GO" id="GO:0016887">
    <property type="term" value="F:ATP hydrolysis activity"/>
    <property type="evidence" value="ECO:0007669"/>
    <property type="project" value="TreeGrafter"/>
</dbReference>
<dbReference type="Gene3D" id="3.40.50.620">
    <property type="entry name" value="HUPs"/>
    <property type="match status" value="1"/>
</dbReference>
<dbReference type="SUPFAM" id="SSF52374">
    <property type="entry name" value="Nucleotidylyl transferase"/>
    <property type="match status" value="1"/>
</dbReference>
<dbReference type="PANTHER" id="PTHR31285">
    <property type="entry name" value="NICOTINAMIDE MONONUCLEOTIDE ADENYLYLTRANSFERASE"/>
    <property type="match status" value="1"/>
</dbReference>
<sequence length="360" mass="39896">MLINDLKNANVNIHVIATGAGAGIQNKLWSVPGSSAYLSGASFPYDQIEQEELLGFTPGHFCSEEAAVDLASAAYMKAFKFGGKNPVGVGVAASVASEKEHRGDHRNFVCVITDDKVLCLSKTLTKGCGKNQRIADGFICDNDAMHLLISAIFNLDGLNSSEIKDASVLAEQKFFSRPYFDYAGKRYSHLYKKNTVLMPGAYNPPHAGHFGMADEFESNYPARVIFNTTVNPPHKAALSVQDCLKRAKMLQGRDRFFTKDDPLYLDKARNNPGMPILLGADSLIRMLDPKWGVPISKLLEEFKTYGTKFYVAGRMIDDKFVSGWDAVSTLHPDLYMKYSSLFCQVDGRWDISSTEIRNKM</sequence>
<dbReference type="EMBL" id="LR797252">
    <property type="protein sequence ID" value="CAB4196797.1"/>
    <property type="molecule type" value="Genomic_DNA"/>
</dbReference>
<dbReference type="InterPro" id="IPR004821">
    <property type="entry name" value="Cyt_trans-like"/>
</dbReference>
<dbReference type="InterPro" id="IPR014729">
    <property type="entry name" value="Rossmann-like_a/b/a_fold"/>
</dbReference>
<dbReference type="Gene3D" id="3.90.950.20">
    <property type="entry name" value="CinA-like"/>
    <property type="match status" value="1"/>
</dbReference>
<organism evidence="2">
    <name type="scientific">uncultured Caudovirales phage</name>
    <dbReference type="NCBI Taxonomy" id="2100421"/>
    <lineage>
        <taxon>Viruses</taxon>
        <taxon>Duplodnaviria</taxon>
        <taxon>Heunggongvirae</taxon>
        <taxon>Uroviricota</taxon>
        <taxon>Caudoviricetes</taxon>
        <taxon>Peduoviridae</taxon>
        <taxon>Maltschvirus</taxon>
        <taxon>Maltschvirus maltsch</taxon>
    </lineage>
</organism>
<gene>
    <name evidence="2" type="ORF">UFOVP1290_317</name>
</gene>
<keyword evidence="2" id="KW-0808">Transferase</keyword>
<accession>A0A6J5RR79</accession>
<protein>
    <submittedName>
        <fullName evidence="2">Cytidyltransferase-like domain containing protein</fullName>
    </submittedName>
</protein>
<dbReference type="GO" id="GO:0000309">
    <property type="term" value="F:nicotinamide-nucleotide adenylyltransferase activity"/>
    <property type="evidence" value="ECO:0007669"/>
    <property type="project" value="TreeGrafter"/>
</dbReference>
<evidence type="ECO:0000313" key="2">
    <source>
        <dbReference type="EMBL" id="CAB4196797.1"/>
    </source>
</evidence>
<proteinExistence type="predicted"/>
<dbReference type="PANTHER" id="PTHR31285:SF0">
    <property type="entry name" value="NICOTINAMIDE MONONUCLEOTIDE ADENYLYLTRANSFERASE"/>
    <property type="match status" value="1"/>
</dbReference>
<evidence type="ECO:0000259" key="1">
    <source>
        <dbReference type="Pfam" id="PF01467"/>
    </source>
</evidence>
<dbReference type="InterPro" id="IPR036653">
    <property type="entry name" value="CinA-like_C"/>
</dbReference>
<dbReference type="Pfam" id="PF01467">
    <property type="entry name" value="CTP_transf_like"/>
    <property type="match status" value="1"/>
</dbReference>
<reference evidence="2" key="1">
    <citation type="submission" date="2020-05" db="EMBL/GenBank/DDBJ databases">
        <authorList>
            <person name="Chiriac C."/>
            <person name="Salcher M."/>
            <person name="Ghai R."/>
            <person name="Kavagutti S V."/>
        </authorList>
    </citation>
    <scope>NUCLEOTIDE SEQUENCE</scope>
</reference>
<feature type="domain" description="Cytidyltransferase-like" evidence="1">
    <location>
        <begin position="197"/>
        <end position="358"/>
    </location>
</feature>
<name>A0A6J5RR79_9CAUD</name>